<keyword evidence="2" id="KW-0067">ATP-binding</keyword>
<dbReference type="RefSeq" id="WP_100202784.1">
    <property type="nucleotide sequence ID" value="NZ_PGGW01000058.1"/>
</dbReference>
<dbReference type="InterPro" id="IPR054547">
    <property type="entry name" value="NNH1"/>
</dbReference>
<reference evidence="2 3" key="1">
    <citation type="submission" date="2017-11" db="EMBL/GenBank/DDBJ databases">
        <title>Streptomyces carmine sp. nov., a novel actinomycete isolated from Sophora alopecuroides in Xinjiang, China.</title>
        <authorList>
            <person name="Wang Y."/>
            <person name="Luo X."/>
            <person name="Wan C."/>
            <person name="Zhang L."/>
        </authorList>
    </citation>
    <scope>NUCLEOTIDE SEQUENCE [LARGE SCALE GENOMIC DNA]</scope>
    <source>
        <strain evidence="2 3">TRM SA0054</strain>
    </source>
</reference>
<organism evidence="2 3">
    <name type="scientific">Streptomyces carminius</name>
    <dbReference type="NCBI Taxonomy" id="2665496"/>
    <lineage>
        <taxon>Bacteria</taxon>
        <taxon>Bacillati</taxon>
        <taxon>Actinomycetota</taxon>
        <taxon>Actinomycetes</taxon>
        <taxon>Kitasatosporales</taxon>
        <taxon>Streptomycetaceae</taxon>
        <taxon>Streptomyces</taxon>
    </lineage>
</organism>
<evidence type="ECO:0000313" key="2">
    <source>
        <dbReference type="EMBL" id="PJE96289.1"/>
    </source>
</evidence>
<sequence length="872" mass="95394">MDAATVGARLAASAVAPLVGKLLVREGPGAGLADRPVRLSGRLSFRGEKRALGEKELAKLADELLARATEPLPAAERLPGHEERAVAHALARTLYALGDLDMDDAQAVELGERELARRLRAAAGEPTRDLAEGAAVLHDVLLEAACRQLLHFFTQRSTFIPRTLVEQTRRLAALEASLSPAAGRARALAARSAEDAAFERRYADYVARKHSRLTIYGLDLAHSREWRLDTAFLSLEASRDDGAGEQPVPVRTDRILTGRSRVLLRGVAGSGKTTLVQWLAVTAARPADAGDAAGAPHPELTGRVPFVLPLRAFAATGGLPTPDRFLEAVRCPLAGAQPPGWADRVLADGRGLLLVDGVDEVPEREREETRRRLDDLLGAYPDNLWLVTSRPSAVRDEWLASQGFGELTLTPMDRDDVAAFVTRWHAAAGAEPEAARSLLAALRTKQDLGRLATNPLMCGLLCALHRERRGFLPQGRKDLYEAALSMLLERRDTERGMHRDGDLRLAKEPQLTLLQKLAYWMVRNDRAQMDRADALAVLEGVLPMMAYIEAGPEEVLRYLLERSGLLREPVAGQLDFVHRTFQDYLAARALVEARDFPWLVDNAGRTELEDVVRMAVAHARPDERARILDGLLDLTTVGTTVRRALLALACLEQATELDPAVRNRVRSFAGELLPPQHRPTALALAEFGGSLVLELLPGPEGLADEVAEAVVVTATRIGTDAALPLLVRYRDHPSLDVRRQLAWSWHRFDRATYAEEVLAHLDEDGLYFSAHSAEDLRALRALGGRSRIQYVPTGDPDLRVLTEHIGPDRLTHLWLGDSSASLTTHLWLGDFSGSLDFSWLSAFPRLRVLVVAPGVGRLLGGVPAGVEVRSKP</sequence>
<dbReference type="AlphaFoldDB" id="A0A2M8LWL7"/>
<gene>
    <name evidence="2" type="ORF">CUT44_17285</name>
</gene>
<comment type="caution">
    <text evidence="2">The sequence shown here is derived from an EMBL/GenBank/DDBJ whole genome shotgun (WGS) entry which is preliminary data.</text>
</comment>
<dbReference type="Pfam" id="PF05729">
    <property type="entry name" value="NACHT"/>
    <property type="match status" value="1"/>
</dbReference>
<feature type="domain" description="NACHT" evidence="1">
    <location>
        <begin position="260"/>
        <end position="592"/>
    </location>
</feature>
<dbReference type="Pfam" id="PF22733">
    <property type="entry name" value="NNH1"/>
    <property type="match status" value="1"/>
</dbReference>
<evidence type="ECO:0000313" key="3">
    <source>
        <dbReference type="Proteomes" id="UP000230407"/>
    </source>
</evidence>
<protein>
    <submittedName>
        <fullName evidence="2">ATP-binding protein</fullName>
    </submittedName>
</protein>
<accession>A0A2M8LWL7</accession>
<name>A0A2M8LWL7_9ACTN</name>
<evidence type="ECO:0000259" key="1">
    <source>
        <dbReference type="PROSITE" id="PS50837"/>
    </source>
</evidence>
<keyword evidence="3" id="KW-1185">Reference proteome</keyword>
<dbReference type="PANTHER" id="PTHR46844:SF1">
    <property type="entry name" value="SLR5058 PROTEIN"/>
    <property type="match status" value="1"/>
</dbReference>
<dbReference type="SUPFAM" id="SSF52540">
    <property type="entry name" value="P-loop containing nucleoside triphosphate hydrolases"/>
    <property type="match status" value="1"/>
</dbReference>
<keyword evidence="2" id="KW-0547">Nucleotide-binding</keyword>
<proteinExistence type="predicted"/>
<dbReference type="EMBL" id="PGGW01000058">
    <property type="protein sequence ID" value="PJE96289.1"/>
    <property type="molecule type" value="Genomic_DNA"/>
</dbReference>
<dbReference type="GO" id="GO:0005524">
    <property type="term" value="F:ATP binding"/>
    <property type="evidence" value="ECO:0007669"/>
    <property type="project" value="UniProtKB-KW"/>
</dbReference>
<dbReference type="InterPro" id="IPR007111">
    <property type="entry name" value="NACHT_NTPase"/>
</dbReference>
<dbReference type="Proteomes" id="UP000230407">
    <property type="component" value="Unassembled WGS sequence"/>
</dbReference>
<dbReference type="Gene3D" id="3.40.50.300">
    <property type="entry name" value="P-loop containing nucleotide triphosphate hydrolases"/>
    <property type="match status" value="1"/>
</dbReference>
<dbReference type="PANTHER" id="PTHR46844">
    <property type="entry name" value="SLR5058 PROTEIN"/>
    <property type="match status" value="1"/>
</dbReference>
<dbReference type="InterPro" id="IPR027417">
    <property type="entry name" value="P-loop_NTPase"/>
</dbReference>
<dbReference type="PROSITE" id="PS50837">
    <property type="entry name" value="NACHT"/>
    <property type="match status" value="1"/>
</dbReference>